<protein>
    <submittedName>
        <fullName evidence="1">Aspartate aminotransferase family protein</fullName>
    </submittedName>
</protein>
<evidence type="ECO:0000313" key="1">
    <source>
        <dbReference type="EMBL" id="MXY34863.1"/>
    </source>
</evidence>
<sequence>MNSLELRNDAAHQLWELDRRHFLHPFTHFESYEDSGSLIISAGSGSEMTDSNGQTYLDMIGGLWCNNIGLGR</sequence>
<comment type="caution">
    <text evidence="1">The sequence shown here is derived from an EMBL/GenBank/DDBJ whole genome shotgun (WGS) entry which is preliminary data.</text>
</comment>
<name>A0A6B0Y4G4_9RHOB</name>
<dbReference type="EMBL" id="VXRY01000510">
    <property type="protein sequence ID" value="MXY34863.1"/>
    <property type="molecule type" value="Genomic_DNA"/>
</dbReference>
<proteinExistence type="predicted"/>
<dbReference type="SUPFAM" id="SSF53383">
    <property type="entry name" value="PLP-dependent transferases"/>
    <property type="match status" value="1"/>
</dbReference>
<dbReference type="InterPro" id="IPR015424">
    <property type="entry name" value="PyrdxlP-dep_Trfase"/>
</dbReference>
<accession>A0A6B0Y4G4</accession>
<dbReference type="GO" id="GO:0008483">
    <property type="term" value="F:transaminase activity"/>
    <property type="evidence" value="ECO:0007669"/>
    <property type="project" value="UniProtKB-KW"/>
</dbReference>
<gene>
    <name evidence="1" type="ORF">F4Y60_12420</name>
</gene>
<dbReference type="AlphaFoldDB" id="A0A6B0Y4G4"/>
<feature type="non-terminal residue" evidence="1">
    <location>
        <position position="72"/>
    </location>
</feature>
<keyword evidence="1" id="KW-0032">Aminotransferase</keyword>
<dbReference type="Gene3D" id="3.90.1150.10">
    <property type="entry name" value="Aspartate Aminotransferase, domain 1"/>
    <property type="match status" value="1"/>
</dbReference>
<organism evidence="1">
    <name type="scientific">Boseongicola sp. SB0664_bin_43</name>
    <dbReference type="NCBI Taxonomy" id="2604844"/>
    <lineage>
        <taxon>Bacteria</taxon>
        <taxon>Pseudomonadati</taxon>
        <taxon>Pseudomonadota</taxon>
        <taxon>Alphaproteobacteria</taxon>
        <taxon>Rhodobacterales</taxon>
        <taxon>Paracoccaceae</taxon>
        <taxon>Boseongicola</taxon>
    </lineage>
</organism>
<keyword evidence="1" id="KW-0808">Transferase</keyword>
<reference evidence="1" key="1">
    <citation type="submission" date="2019-09" db="EMBL/GenBank/DDBJ databases">
        <title>Characterisation of the sponge microbiome using genome-centric metagenomics.</title>
        <authorList>
            <person name="Engelberts J.P."/>
            <person name="Robbins S.J."/>
            <person name="De Goeij J.M."/>
            <person name="Aranda M."/>
            <person name="Bell S.C."/>
            <person name="Webster N.S."/>
        </authorList>
    </citation>
    <scope>NUCLEOTIDE SEQUENCE</scope>
    <source>
        <strain evidence="1">SB0664_bin_43</strain>
    </source>
</reference>
<dbReference type="InterPro" id="IPR015422">
    <property type="entry name" value="PyrdxlP-dep_Trfase_small"/>
</dbReference>